<dbReference type="Gene3D" id="3.30.910.20">
    <property type="entry name" value="Skp domain"/>
    <property type="match status" value="1"/>
</dbReference>
<comment type="similarity">
    <text evidence="1">Belongs to the Skp family.</text>
</comment>
<evidence type="ECO:0000313" key="4">
    <source>
        <dbReference type="EMBL" id="TBH74573.1"/>
    </source>
</evidence>
<reference evidence="4 5" key="1">
    <citation type="submission" date="2019-02" db="EMBL/GenBank/DDBJ databases">
        <title>Genome of a new Bacteroidetes strain.</title>
        <authorList>
            <person name="Pitt A."/>
        </authorList>
    </citation>
    <scope>NUCLEOTIDE SEQUENCE [LARGE SCALE GENOMIC DNA]</scope>
    <source>
        <strain evidence="4 5">103A-SOEBACH</strain>
    </source>
</reference>
<evidence type="ECO:0000256" key="2">
    <source>
        <dbReference type="ARBA" id="ARBA00022729"/>
    </source>
</evidence>
<dbReference type="GO" id="GO:0005829">
    <property type="term" value="C:cytosol"/>
    <property type="evidence" value="ECO:0007669"/>
    <property type="project" value="TreeGrafter"/>
</dbReference>
<name>A0A4Q9BG67_9BACT</name>
<dbReference type="PANTHER" id="PTHR35089:SF1">
    <property type="entry name" value="CHAPERONE PROTEIN SKP"/>
    <property type="match status" value="1"/>
</dbReference>
<dbReference type="GO" id="GO:0050821">
    <property type="term" value="P:protein stabilization"/>
    <property type="evidence" value="ECO:0007669"/>
    <property type="project" value="TreeGrafter"/>
</dbReference>
<feature type="chain" id="PRO_5020780704" evidence="3">
    <location>
        <begin position="21"/>
        <end position="194"/>
    </location>
</feature>
<evidence type="ECO:0000256" key="3">
    <source>
        <dbReference type="SAM" id="SignalP"/>
    </source>
</evidence>
<dbReference type="InterPro" id="IPR005632">
    <property type="entry name" value="Chaperone_Skp"/>
</dbReference>
<dbReference type="OrthoDB" id="9788552at2"/>
<dbReference type="AlphaFoldDB" id="A0A4Q9BG67"/>
<dbReference type="Pfam" id="PF03938">
    <property type="entry name" value="OmpH"/>
    <property type="match status" value="1"/>
</dbReference>
<proteinExistence type="inferred from homology"/>
<accession>A0A4Q9BG67</accession>
<organism evidence="4 5">
    <name type="scientific">Aquirufa antheringensis</name>
    <dbReference type="NCBI Taxonomy" id="2516559"/>
    <lineage>
        <taxon>Bacteria</taxon>
        <taxon>Pseudomonadati</taxon>
        <taxon>Bacteroidota</taxon>
        <taxon>Cytophagia</taxon>
        <taxon>Cytophagales</taxon>
        <taxon>Flectobacillaceae</taxon>
        <taxon>Aquirufa</taxon>
    </lineage>
</organism>
<keyword evidence="2 3" id="KW-0732">Signal</keyword>
<dbReference type="Proteomes" id="UP000293583">
    <property type="component" value="Unassembled WGS sequence"/>
</dbReference>
<dbReference type="PANTHER" id="PTHR35089">
    <property type="entry name" value="CHAPERONE PROTEIN SKP"/>
    <property type="match status" value="1"/>
</dbReference>
<comment type="caution">
    <text evidence="4">The sequence shown here is derived from an EMBL/GenBank/DDBJ whole genome shotgun (WGS) entry which is preliminary data.</text>
</comment>
<dbReference type="RefSeq" id="WP_130923006.1">
    <property type="nucleotide sequence ID" value="NZ_JAANOL010000002.1"/>
</dbReference>
<dbReference type="SUPFAM" id="SSF111384">
    <property type="entry name" value="OmpH-like"/>
    <property type="match status" value="1"/>
</dbReference>
<evidence type="ECO:0000256" key="1">
    <source>
        <dbReference type="ARBA" id="ARBA00009091"/>
    </source>
</evidence>
<feature type="signal peptide" evidence="3">
    <location>
        <begin position="1"/>
        <end position="20"/>
    </location>
</feature>
<keyword evidence="5" id="KW-1185">Reference proteome</keyword>
<dbReference type="InterPro" id="IPR024930">
    <property type="entry name" value="Skp_dom_sf"/>
</dbReference>
<sequence length="194" mass="22505">MRRLLLISLGILFFASHTFAQKFGYVDTEFITSKMPDYAKVQQQIEQNTKTWLAEVEKKKLSVEKLEKEYKLEELLLTEDLKQQRLAEIQAKSKEAKAFENQVFGEEGELFKLKQAAYKSILDQISKAIEKVVRAKRLDFIFDKANDGLVLLYTNPVHDYSDYVLEELGLELDPNLVEKAKKEEAQEPKSPKKN</sequence>
<dbReference type="GO" id="GO:0051082">
    <property type="term" value="F:unfolded protein binding"/>
    <property type="evidence" value="ECO:0007669"/>
    <property type="project" value="InterPro"/>
</dbReference>
<evidence type="ECO:0000313" key="5">
    <source>
        <dbReference type="Proteomes" id="UP000293583"/>
    </source>
</evidence>
<dbReference type="SMART" id="SM00935">
    <property type="entry name" value="OmpH"/>
    <property type="match status" value="1"/>
</dbReference>
<protein>
    <submittedName>
        <fullName evidence="4">OmpH family outer membrane protein</fullName>
    </submittedName>
</protein>
<gene>
    <name evidence="4" type="ORF">EWU20_05365</name>
</gene>
<dbReference type="EMBL" id="SEWY01000002">
    <property type="protein sequence ID" value="TBH74573.1"/>
    <property type="molecule type" value="Genomic_DNA"/>
</dbReference>